<feature type="domain" description="Rubisco LSMT substrate-binding" evidence="9">
    <location>
        <begin position="161"/>
        <end position="218"/>
    </location>
</feature>
<proteinExistence type="inferred from homology"/>
<dbReference type="Gene3D" id="3.60.21.10">
    <property type="match status" value="1"/>
</dbReference>
<evidence type="ECO:0000256" key="1">
    <source>
        <dbReference type="ARBA" id="ARBA00004613"/>
    </source>
</evidence>
<keyword evidence="8" id="KW-0732">Signal</keyword>
<dbReference type="InterPro" id="IPR006186">
    <property type="entry name" value="Ser/Thr-sp_prot-phosphatase"/>
</dbReference>
<dbReference type="GO" id="GO:0005576">
    <property type="term" value="C:extracellular region"/>
    <property type="evidence" value="ECO:0007669"/>
    <property type="project" value="UniProtKB-SubCell"/>
</dbReference>
<keyword evidence="5" id="KW-0489">Methyltransferase</keyword>
<dbReference type="Gene3D" id="3.90.1420.10">
    <property type="entry name" value="Rubisco LSMT, substrate-binding domain"/>
    <property type="match status" value="1"/>
</dbReference>
<dbReference type="SUPFAM" id="SSF56300">
    <property type="entry name" value="Metallo-dependent phosphatases"/>
    <property type="match status" value="1"/>
</dbReference>
<reference evidence="10 11" key="1">
    <citation type="journal article" date="2020" name="bioRxiv">
        <title>Sequence and annotation of 42 cannabis genomes reveals extensive copy number variation in cannabinoid synthesis and pathogen resistance genes.</title>
        <authorList>
            <person name="Mckernan K.J."/>
            <person name="Helbert Y."/>
            <person name="Kane L.T."/>
            <person name="Ebling H."/>
            <person name="Zhang L."/>
            <person name="Liu B."/>
            <person name="Eaton Z."/>
            <person name="Mclaughlin S."/>
            <person name="Kingan S."/>
            <person name="Baybayan P."/>
            <person name="Concepcion G."/>
            <person name="Jordan M."/>
            <person name="Riva A."/>
            <person name="Barbazuk W."/>
            <person name="Harkins T."/>
        </authorList>
    </citation>
    <scope>NUCLEOTIDE SEQUENCE [LARGE SCALE GENOMIC DNA]</scope>
    <source>
        <strain evidence="11">cv. Jamaican Lion 4</strain>
        <tissue evidence="10">Leaf</tissue>
    </source>
</reference>
<keyword evidence="7" id="KW-0949">S-adenosyl-L-methionine</keyword>
<evidence type="ECO:0000256" key="4">
    <source>
        <dbReference type="ARBA" id="ARBA00022525"/>
    </source>
</evidence>
<comment type="similarity">
    <text evidence="2">Belongs to the plant self-incompatibility (S1) protein family.</text>
</comment>
<keyword evidence="11" id="KW-1185">Reference proteome</keyword>
<evidence type="ECO:0000256" key="6">
    <source>
        <dbReference type="ARBA" id="ARBA00022679"/>
    </source>
</evidence>
<dbReference type="SUPFAM" id="SSF82199">
    <property type="entry name" value="SET domain"/>
    <property type="match status" value="1"/>
</dbReference>
<dbReference type="PRINTS" id="PR00114">
    <property type="entry name" value="STPHPHTASE"/>
</dbReference>
<organism evidence="10 11">
    <name type="scientific">Cannabis sativa</name>
    <name type="common">Hemp</name>
    <name type="synonym">Marijuana</name>
    <dbReference type="NCBI Taxonomy" id="3483"/>
    <lineage>
        <taxon>Eukaryota</taxon>
        <taxon>Viridiplantae</taxon>
        <taxon>Streptophyta</taxon>
        <taxon>Embryophyta</taxon>
        <taxon>Tracheophyta</taxon>
        <taxon>Spermatophyta</taxon>
        <taxon>Magnoliopsida</taxon>
        <taxon>eudicotyledons</taxon>
        <taxon>Gunneridae</taxon>
        <taxon>Pentapetalae</taxon>
        <taxon>rosids</taxon>
        <taxon>fabids</taxon>
        <taxon>Rosales</taxon>
        <taxon>Cannabaceae</taxon>
        <taxon>Cannabis</taxon>
    </lineage>
</organism>
<sequence>MEAEGQSQNTIKRISRKAMQGFNMIPYHLENEDSEEEAIILNRRNGNYNSKDATLCYTLPIHGYGAPNNKLFLTFSQVSLARRFALVPLGPPLLAYSSNCKAMLTAVDGAVQLVVDRPYKAGESIAVWCGPQPNSKLLINYGFVDEDNPYDRLVIEAALNTEDPQYQDKRMVAQRNGKLSVQVYAGKEREAILDLLPYIRLGYLSEPSEMQSVISSQGPVCPGVIHRDVKPGNFLFSRKASKGYLIDFNLAMDLHQKYGNTGYTKDNQALQGSILNAAENLVFMISKKNENHSFAGDVHGQFSDLLRLFEYGGFPPEANYLLLGDYVDRGTTLYNCGLTWIGATGSFDLFKASRDSLRCANTCVWRAHNDGVYGFKEDSTKPDIIYKWA</sequence>
<keyword evidence="6" id="KW-0808">Transferase</keyword>
<dbReference type="InterPro" id="IPR046341">
    <property type="entry name" value="SET_dom_sf"/>
</dbReference>
<dbReference type="SUPFAM" id="SSF81822">
    <property type="entry name" value="RuBisCo LSMT C-terminal, substrate-binding domain"/>
    <property type="match status" value="1"/>
</dbReference>
<dbReference type="GO" id="GO:0060320">
    <property type="term" value="P:rejection of self pollen"/>
    <property type="evidence" value="ECO:0007669"/>
    <property type="project" value="UniProtKB-KW"/>
</dbReference>
<dbReference type="InterPro" id="IPR008271">
    <property type="entry name" value="Ser/Thr_kinase_AS"/>
</dbReference>
<evidence type="ECO:0000256" key="2">
    <source>
        <dbReference type="ARBA" id="ARBA00005581"/>
    </source>
</evidence>
<evidence type="ECO:0000256" key="3">
    <source>
        <dbReference type="ARBA" id="ARBA00022471"/>
    </source>
</evidence>
<dbReference type="InterPro" id="IPR036464">
    <property type="entry name" value="Rubisco_LSMT_subst-bd_sf"/>
</dbReference>
<comment type="caution">
    <text evidence="10">The sequence shown here is derived from an EMBL/GenBank/DDBJ whole genome shotgun (WGS) entry which is preliminary data.</text>
</comment>
<evidence type="ECO:0000313" key="11">
    <source>
        <dbReference type="Proteomes" id="UP000583929"/>
    </source>
</evidence>
<evidence type="ECO:0000259" key="9">
    <source>
        <dbReference type="Pfam" id="PF09273"/>
    </source>
</evidence>
<evidence type="ECO:0000256" key="5">
    <source>
        <dbReference type="ARBA" id="ARBA00022603"/>
    </source>
</evidence>
<dbReference type="PROSITE" id="PS00108">
    <property type="entry name" value="PROTEIN_KINASE_ST"/>
    <property type="match status" value="1"/>
</dbReference>
<keyword evidence="4" id="KW-0964">Secreted</keyword>
<evidence type="ECO:0000256" key="8">
    <source>
        <dbReference type="ARBA" id="ARBA00022729"/>
    </source>
</evidence>
<dbReference type="GO" id="GO:0009570">
    <property type="term" value="C:chloroplast stroma"/>
    <property type="evidence" value="ECO:0007669"/>
    <property type="project" value="TreeGrafter"/>
</dbReference>
<protein>
    <recommendedName>
        <fullName evidence="9">Rubisco LSMT substrate-binding domain-containing protein</fullName>
    </recommendedName>
</protein>
<dbReference type="GO" id="GO:0016279">
    <property type="term" value="F:protein-lysine N-methyltransferase activity"/>
    <property type="evidence" value="ECO:0007669"/>
    <property type="project" value="TreeGrafter"/>
</dbReference>
<dbReference type="EMBL" id="JAATIQ010000002">
    <property type="protein sequence ID" value="KAF4403815.1"/>
    <property type="molecule type" value="Genomic_DNA"/>
</dbReference>
<dbReference type="PANTHER" id="PTHR13271">
    <property type="entry name" value="UNCHARACTERIZED PUTATIVE METHYLTRANSFERASE"/>
    <property type="match status" value="1"/>
</dbReference>
<dbReference type="GO" id="GO:0016787">
    <property type="term" value="F:hydrolase activity"/>
    <property type="evidence" value="ECO:0007669"/>
    <property type="project" value="InterPro"/>
</dbReference>
<gene>
    <name evidence="10" type="ORF">G4B88_014271</name>
</gene>
<evidence type="ECO:0000256" key="7">
    <source>
        <dbReference type="ARBA" id="ARBA00022691"/>
    </source>
</evidence>
<comment type="subcellular location">
    <subcellularLocation>
        <location evidence="1">Secreted</location>
    </subcellularLocation>
</comment>
<dbReference type="AlphaFoldDB" id="A0A7J6I9I5"/>
<dbReference type="InterPro" id="IPR029052">
    <property type="entry name" value="Metallo-depent_PP-like"/>
</dbReference>
<dbReference type="InterPro" id="IPR050600">
    <property type="entry name" value="SETD3_SETD6_MTase"/>
</dbReference>
<dbReference type="PANTHER" id="PTHR13271:SF9">
    <property type="entry name" value="RUBISCO METHYLTRANSFERASE FAMILY PROTEIN"/>
    <property type="match status" value="1"/>
</dbReference>
<dbReference type="Pfam" id="PF05938">
    <property type="entry name" value="Self-incomp_S1"/>
    <property type="match status" value="1"/>
</dbReference>
<name>A0A7J6I9I5_CANSA</name>
<keyword evidence="3" id="KW-0713">Self-incompatibility</keyword>
<evidence type="ECO:0000313" key="10">
    <source>
        <dbReference type="EMBL" id="KAF4403815.1"/>
    </source>
</evidence>
<dbReference type="Pfam" id="PF09273">
    <property type="entry name" value="Rubis-subs-bind"/>
    <property type="match status" value="1"/>
</dbReference>
<dbReference type="InterPro" id="IPR015353">
    <property type="entry name" value="Rubisco_LSMT_subst-bd"/>
</dbReference>
<dbReference type="GO" id="GO:0032259">
    <property type="term" value="P:methylation"/>
    <property type="evidence" value="ECO:0007669"/>
    <property type="project" value="UniProtKB-KW"/>
</dbReference>
<dbReference type="Gene3D" id="3.90.1410.10">
    <property type="entry name" value="set domain protein methyltransferase, domain 1"/>
    <property type="match status" value="1"/>
</dbReference>
<dbReference type="InterPro" id="IPR010264">
    <property type="entry name" value="Self-incomp_S1"/>
</dbReference>
<accession>A0A7J6I9I5</accession>
<dbReference type="GO" id="GO:0004672">
    <property type="term" value="F:protein kinase activity"/>
    <property type="evidence" value="ECO:0007669"/>
    <property type="project" value="InterPro"/>
</dbReference>
<dbReference type="Proteomes" id="UP000583929">
    <property type="component" value="Unassembled WGS sequence"/>
</dbReference>